<sequence>MPLEHGFQQVEWREAFRAGVMLLSSKAAQVALLLEERADRREMHRAELAEARDQEYVLLHDQMEALTPEERRSLFALLFPGFPDTAQAAWSRPQNRRGSAQKAFHAPGHPLARAHAARWLQWVWTLTRICPPDLVWLAQWSDRVSPHFTGGLGSLLAVAIEQGNQQVLAALHEATTSDLLWSMRGRHAIAALLSSESRDAWGEVERLLGLLEKQEGLRQVFLQHLLEAPLAVLLRLLRFVLQHGLLAWPDLAGTLGGWLLWKQGPPDLQVLKQQLKMLLEALEDPGTVEAWLAEGNGQQVFMALWATAMQDACLCLERGALLLQDAQTERRYAAALVMQATRLTDFLKFVPVLLEDVDLRICTVGLLSTLQNSHDGLPRTRNPAHFGNFEGLFDQVALLIPRLPETLQHQPLLWGWDGMVWPREPAVSLLSEVLADRPQTALLPHLAHMPSWKILLTLTSVLQTQPEHAGARSALIAFLGEAEERQRKPAFRLLEKLVLSDADLQHLEQLFLRKTAELRKRTLTLLALQPLEKALGSVRRLIQHSKTDMRQAGLQVLQALFPQHQKALGVLALLQDLRKDFTPINAAEAQLFQLFQEAAPTYTLENGLGLLDVHAFPVPREPHWVERDYASRRLYDHLLALDALLLERQHTLFQMHTYDGEQMLPLRHILERDRNVFGTESVALALSGLVEQWWQDRPEPQDHDLTQLLWMFEVLTHHEATYHPPAVLLSSLPRLEHLQTRKDFLSRLFRGLMEEGLHPSGSEFLLDALESHLQLIQPRRQEGHSTGEKVWTNPRWVHADYQRHLHALDFRAATLTETQVERLWKLLCWPGPWVPQDLPLAFRAWKQGLATENDLLRLAFQQEGSWYHALGALTTRPKHPSQTPQDQVLRALVLRLQDRILEVETARSEPPTVATPLALNLQTIEGARHTLKMLSLLGKTPMVRGKVQKHSADSKAAVFSRLIRVSFPAPQDTPEQFGHLVAQHRLSSDRLLELAVYAPQWAMFVEKHLLWTGLASAVYWLHAHTQENTSFSDHQAREHWEAEVAQRTSLTAEELLLGGVDVQWFRQVLGQLGEERFSRLQKATLYLSATTARKRAELYARALMGQATLEEVQAAIEEKRDQNAVRALGLLPVTSPSQLLSRYGVLQRFLKASRQFGAQKQASEGQAVRMALQNLARLSGFLDAEHLMWHLEVQAADHLTGLQRVHDGVTLTLQVKPDGTPFIETEKNGKVLKAIPAALRKRPEVAEILEALEDLKEQRSRTRLALEKAMLRGDFFPGKQISALTLHPSLGPLLRSLVWIGAGQSLAVFGAGGARDLHGNPVQVDDAWRIAHPHDLLQSGGWRAWQQWLFQQELQQPFKQVFRELYLLTPAEQGQERSGRFAGQQVKPDQARALLQGRNWVSIPDQGYRKTFVDEGISAWLELEERHGATLMGPQKITGEVWFTVQDPWGCPEPLLLDHVPPRLFSETLRDVDLVVSIAHAGRVEPEIGVPTMQMRGDLLRETLLLLRLHNVQVDAKHATIQGHHGKYTVHLGSATVHRQPGGAVCIVPVPVQQQGRVFLPFMEGDPKTAEVISKVLLLARDHLIQDPSILMQLVKNPAS</sequence>
<reference evidence="6" key="1">
    <citation type="journal article" date="2019" name="Int. J. Syst. Evol. Microbiol.">
        <title>The Global Catalogue of Microorganisms (GCM) 10K type strain sequencing project: providing services to taxonomists for standard genome sequencing and annotation.</title>
        <authorList>
            <consortium name="The Broad Institute Genomics Platform"/>
            <consortium name="The Broad Institute Genome Sequencing Center for Infectious Disease"/>
            <person name="Wu L."/>
            <person name="Ma J."/>
        </authorList>
    </citation>
    <scope>NUCLEOTIDE SEQUENCE [LARGE SCALE GENOMIC DNA]</scope>
    <source>
        <strain evidence="6">JCM 14370</strain>
    </source>
</reference>
<gene>
    <name evidence="5" type="ORF">GCM10008938_48850</name>
</gene>
<feature type="domain" description="DUF4132" evidence="2">
    <location>
        <begin position="1229"/>
        <end position="1400"/>
    </location>
</feature>
<keyword evidence="6" id="KW-1185">Reference proteome</keyword>
<feature type="coiled-coil region" evidence="1">
    <location>
        <begin position="1245"/>
        <end position="1272"/>
    </location>
</feature>
<dbReference type="EMBL" id="BMOD01000037">
    <property type="protein sequence ID" value="GGJ56896.1"/>
    <property type="molecule type" value="Genomic_DNA"/>
</dbReference>
<dbReference type="InterPro" id="IPR016024">
    <property type="entry name" value="ARM-type_fold"/>
</dbReference>
<dbReference type="Pfam" id="PF13569">
    <property type="entry name" value="DUF4132"/>
    <property type="match status" value="1"/>
</dbReference>
<evidence type="ECO:0000259" key="2">
    <source>
        <dbReference type="Pfam" id="PF13569"/>
    </source>
</evidence>
<keyword evidence="1" id="KW-0175">Coiled coil</keyword>
<protein>
    <recommendedName>
        <fullName evidence="7">DUF4132 domain-containing protein</fullName>
    </recommendedName>
</protein>
<accession>A0ABQ2DG76</accession>
<evidence type="ECO:0000259" key="4">
    <source>
        <dbReference type="Pfam" id="PF24879"/>
    </source>
</evidence>
<comment type="caution">
    <text evidence="5">The sequence shown here is derived from an EMBL/GenBank/DDBJ whole genome shotgun (WGS) entry which is preliminary data.</text>
</comment>
<organism evidence="5 6">
    <name type="scientific">Deinococcus roseus</name>
    <dbReference type="NCBI Taxonomy" id="392414"/>
    <lineage>
        <taxon>Bacteria</taxon>
        <taxon>Thermotogati</taxon>
        <taxon>Deinococcota</taxon>
        <taxon>Deinococci</taxon>
        <taxon>Deinococcales</taxon>
        <taxon>Deinococcaceae</taxon>
        <taxon>Deinococcus</taxon>
    </lineage>
</organism>
<proteinExistence type="predicted"/>
<name>A0ABQ2DG76_9DEIO</name>
<evidence type="ECO:0000313" key="5">
    <source>
        <dbReference type="EMBL" id="GGJ56896.1"/>
    </source>
</evidence>
<evidence type="ECO:0000256" key="1">
    <source>
        <dbReference type="SAM" id="Coils"/>
    </source>
</evidence>
<feature type="domain" description="DUF5724" evidence="3">
    <location>
        <begin position="153"/>
        <end position="1191"/>
    </location>
</feature>
<dbReference type="InterPro" id="IPR043782">
    <property type="entry name" value="DUF5724"/>
</dbReference>
<evidence type="ECO:0008006" key="7">
    <source>
        <dbReference type="Google" id="ProtNLM"/>
    </source>
</evidence>
<feature type="domain" description="DUF7737" evidence="4">
    <location>
        <begin position="1493"/>
        <end position="1594"/>
    </location>
</feature>
<dbReference type="InterPro" id="IPR056639">
    <property type="entry name" value="DUF7737"/>
</dbReference>
<dbReference type="Pfam" id="PF24879">
    <property type="entry name" value="DUF7737"/>
    <property type="match status" value="1"/>
</dbReference>
<evidence type="ECO:0000313" key="6">
    <source>
        <dbReference type="Proteomes" id="UP000632222"/>
    </source>
</evidence>
<dbReference type="Pfam" id="PF18991">
    <property type="entry name" value="DUF5724"/>
    <property type="match status" value="1"/>
</dbReference>
<dbReference type="Proteomes" id="UP000632222">
    <property type="component" value="Unassembled WGS sequence"/>
</dbReference>
<dbReference type="SUPFAM" id="SSF48371">
    <property type="entry name" value="ARM repeat"/>
    <property type="match status" value="1"/>
</dbReference>
<evidence type="ECO:0000259" key="3">
    <source>
        <dbReference type="Pfam" id="PF18991"/>
    </source>
</evidence>
<dbReference type="InterPro" id="IPR025406">
    <property type="entry name" value="DUF4132"/>
</dbReference>